<protein>
    <submittedName>
        <fullName evidence="6">NADPH-dependent FMN reductase</fullName>
        <ecNumber evidence="6">1.5.1.38</ecNumber>
    </submittedName>
</protein>
<dbReference type="Gene3D" id="3.40.50.360">
    <property type="match status" value="1"/>
</dbReference>
<proteinExistence type="inferred from homology"/>
<dbReference type="GO" id="GO:0052873">
    <property type="term" value="F:FMN reductase (NADPH) activity"/>
    <property type="evidence" value="ECO:0007669"/>
    <property type="project" value="UniProtKB-EC"/>
</dbReference>
<keyword evidence="4 6" id="KW-0560">Oxidoreductase</keyword>
<dbReference type="InterPro" id="IPR020048">
    <property type="entry name" value="NADPH-dep_FMN_reduc_SsuE"/>
</dbReference>
<dbReference type="RefSeq" id="WP_251834481.1">
    <property type="nucleotide sequence ID" value="NZ_JACSQG010000001.1"/>
</dbReference>
<gene>
    <name evidence="6" type="primary">ssuE</name>
    <name evidence="6" type="ORF">H9642_00630</name>
</gene>
<dbReference type="SUPFAM" id="SSF52218">
    <property type="entry name" value="Flavoproteins"/>
    <property type="match status" value="1"/>
</dbReference>
<evidence type="ECO:0000259" key="5">
    <source>
        <dbReference type="Pfam" id="PF03358"/>
    </source>
</evidence>
<organism evidence="6 7">
    <name type="scientific">Serpens gallinarum</name>
    <dbReference type="NCBI Taxonomy" id="2763075"/>
    <lineage>
        <taxon>Bacteria</taxon>
        <taxon>Pseudomonadati</taxon>
        <taxon>Pseudomonadota</taxon>
        <taxon>Gammaproteobacteria</taxon>
        <taxon>Pseudomonadales</taxon>
        <taxon>Pseudomonadaceae</taxon>
        <taxon>Pseudomonas</taxon>
    </lineage>
</organism>
<dbReference type="EMBL" id="JACSQG010000001">
    <property type="protein sequence ID" value="MBD7975690.1"/>
    <property type="molecule type" value="Genomic_DNA"/>
</dbReference>
<comment type="similarity">
    <text evidence="1">Belongs to the SsuE family.</text>
</comment>
<dbReference type="InterPro" id="IPR051814">
    <property type="entry name" value="NAD(P)H-dep_FMN_reductase"/>
</dbReference>
<evidence type="ECO:0000256" key="1">
    <source>
        <dbReference type="ARBA" id="ARBA00005990"/>
    </source>
</evidence>
<name>A0ABR8TJG4_9PSED</name>
<evidence type="ECO:0000313" key="6">
    <source>
        <dbReference type="EMBL" id="MBD7975690.1"/>
    </source>
</evidence>
<dbReference type="NCBIfam" id="NF007859">
    <property type="entry name" value="PRK10569.1"/>
    <property type="match status" value="1"/>
</dbReference>
<evidence type="ECO:0000256" key="2">
    <source>
        <dbReference type="ARBA" id="ARBA00022630"/>
    </source>
</evidence>
<dbReference type="Pfam" id="PF03358">
    <property type="entry name" value="FMN_red"/>
    <property type="match status" value="1"/>
</dbReference>
<evidence type="ECO:0000256" key="4">
    <source>
        <dbReference type="ARBA" id="ARBA00023002"/>
    </source>
</evidence>
<dbReference type="NCBIfam" id="TIGR03567">
    <property type="entry name" value="FMN_reduc_SsuE"/>
    <property type="match status" value="1"/>
</dbReference>
<keyword evidence="2" id="KW-0285">Flavoprotein</keyword>
<sequence length="178" mass="19248">MLVVSIAGSPGTRSRSGELLNYASQLLQRRGVEVVSYRVRDFAAEDLLYARFDSPQVRQLLEHVQQADGLIIATPVYKASFSGALKALLDLLPERGLADKVVLPIASGGSAAHMLAVDYALKPVLAALKAEEVLQGVYAVDAQIQYAEADCPAALEAHLRERLDEALEDLLLALARRP</sequence>
<dbReference type="InterPro" id="IPR005025">
    <property type="entry name" value="FMN_Rdtase-like_dom"/>
</dbReference>
<dbReference type="Proteomes" id="UP000611945">
    <property type="component" value="Unassembled WGS sequence"/>
</dbReference>
<reference evidence="6 7" key="1">
    <citation type="submission" date="2020-08" db="EMBL/GenBank/DDBJ databases">
        <title>A Genomic Blueprint of the Chicken Gut Microbiome.</title>
        <authorList>
            <person name="Gilroy R."/>
            <person name="Ravi A."/>
            <person name="Getino M."/>
            <person name="Pursley I."/>
            <person name="Horton D.L."/>
            <person name="Alikhan N.-F."/>
            <person name="Baker D."/>
            <person name="Gharbi K."/>
            <person name="Hall N."/>
            <person name="Watson M."/>
            <person name="Adriaenssens E.M."/>
            <person name="Foster-Nyarko E."/>
            <person name="Jarju S."/>
            <person name="Secka A."/>
            <person name="Antonio M."/>
            <person name="Oren A."/>
            <person name="Chaudhuri R."/>
            <person name="La Ragione R.M."/>
            <person name="Hildebrand F."/>
            <person name="Pallen M.J."/>
        </authorList>
    </citation>
    <scope>NUCLEOTIDE SEQUENCE [LARGE SCALE GENOMIC DNA]</scope>
    <source>
        <strain evidence="6 7">Sa2CUA2</strain>
    </source>
</reference>
<keyword evidence="3" id="KW-0288">FMN</keyword>
<feature type="domain" description="NADPH-dependent FMN reductase-like" evidence="5">
    <location>
        <begin position="1"/>
        <end position="142"/>
    </location>
</feature>
<accession>A0ABR8TJG4</accession>
<dbReference type="InterPro" id="IPR029039">
    <property type="entry name" value="Flavoprotein-like_sf"/>
</dbReference>
<evidence type="ECO:0000313" key="7">
    <source>
        <dbReference type="Proteomes" id="UP000611945"/>
    </source>
</evidence>
<comment type="caution">
    <text evidence="6">The sequence shown here is derived from an EMBL/GenBank/DDBJ whole genome shotgun (WGS) entry which is preliminary data.</text>
</comment>
<dbReference type="EC" id="1.5.1.38" evidence="6"/>
<dbReference type="PANTHER" id="PTHR43408:SF1">
    <property type="entry name" value="FMN REDUCTASE (NADPH)"/>
    <property type="match status" value="1"/>
</dbReference>
<dbReference type="PANTHER" id="PTHR43408">
    <property type="entry name" value="FMN REDUCTASE (NADPH)"/>
    <property type="match status" value="1"/>
</dbReference>
<keyword evidence="7" id="KW-1185">Reference proteome</keyword>
<evidence type="ECO:0000256" key="3">
    <source>
        <dbReference type="ARBA" id="ARBA00022643"/>
    </source>
</evidence>